<evidence type="ECO:0008006" key="3">
    <source>
        <dbReference type="Google" id="ProtNLM"/>
    </source>
</evidence>
<proteinExistence type="predicted"/>
<dbReference type="Proteomes" id="UP001500523">
    <property type="component" value="Unassembled WGS sequence"/>
</dbReference>
<evidence type="ECO:0000313" key="2">
    <source>
        <dbReference type="Proteomes" id="UP001500523"/>
    </source>
</evidence>
<organism evidence="1 2">
    <name type="scientific">Sphingomonas cynarae</name>
    <dbReference type="NCBI Taxonomy" id="930197"/>
    <lineage>
        <taxon>Bacteria</taxon>
        <taxon>Pseudomonadati</taxon>
        <taxon>Pseudomonadota</taxon>
        <taxon>Alphaproteobacteria</taxon>
        <taxon>Sphingomonadales</taxon>
        <taxon>Sphingomonadaceae</taxon>
        <taxon>Sphingomonas</taxon>
    </lineage>
</organism>
<name>A0ABP7D6A5_9SPHN</name>
<gene>
    <name evidence="1" type="ORF">GCM10022268_07660</name>
</gene>
<sequence length="146" mass="15755">MDMAFLAFNEPGMAGAARASLAATAPAMPSPRVDVAVSAPAPALTDLERSVIAIARHDRVSTLRTPGRVSRWLGVLFGLRVSPRLADDRLEALRRIAVLSWRHGYAVPALELRTFLAAGYSPAQYEMIVDTINDARIARTGRVAFA</sequence>
<reference evidence="2" key="1">
    <citation type="journal article" date="2019" name="Int. J. Syst. Evol. Microbiol.">
        <title>The Global Catalogue of Microorganisms (GCM) 10K type strain sequencing project: providing services to taxonomists for standard genome sequencing and annotation.</title>
        <authorList>
            <consortium name="The Broad Institute Genomics Platform"/>
            <consortium name="The Broad Institute Genome Sequencing Center for Infectious Disease"/>
            <person name="Wu L."/>
            <person name="Ma J."/>
        </authorList>
    </citation>
    <scope>NUCLEOTIDE SEQUENCE [LARGE SCALE GENOMIC DNA]</scope>
    <source>
        <strain evidence="2">JCM 17498</strain>
    </source>
</reference>
<keyword evidence="2" id="KW-1185">Reference proteome</keyword>
<comment type="caution">
    <text evidence="1">The sequence shown here is derived from an EMBL/GenBank/DDBJ whole genome shotgun (WGS) entry which is preliminary data.</text>
</comment>
<accession>A0ABP7D6A5</accession>
<evidence type="ECO:0000313" key="1">
    <source>
        <dbReference type="EMBL" id="GAA3700034.1"/>
    </source>
</evidence>
<dbReference type="EMBL" id="BAABBF010000002">
    <property type="protein sequence ID" value="GAA3700034.1"/>
    <property type="molecule type" value="Genomic_DNA"/>
</dbReference>
<protein>
    <recommendedName>
        <fullName evidence="3">Antitoxin VbhA domain-containing protein</fullName>
    </recommendedName>
</protein>